<protein>
    <submittedName>
        <fullName evidence="1">Uncharacterized protein</fullName>
    </submittedName>
</protein>
<organism evidence="1 2">
    <name type="scientific">Hymenobacter crusticola</name>
    <dbReference type="NCBI Taxonomy" id="1770526"/>
    <lineage>
        <taxon>Bacteria</taxon>
        <taxon>Pseudomonadati</taxon>
        <taxon>Bacteroidota</taxon>
        <taxon>Cytophagia</taxon>
        <taxon>Cytophagales</taxon>
        <taxon>Hymenobacteraceae</taxon>
        <taxon>Hymenobacter</taxon>
    </lineage>
</organism>
<comment type="caution">
    <text evidence="1">The sequence shown here is derived from an EMBL/GenBank/DDBJ whole genome shotgun (WGS) entry which is preliminary data.</text>
</comment>
<sequence>MSSLTKSQAQKILAQYAGTTAQWTVAVWLEEHEEASWHPQRAILPWTQHYALVVYQGKDEVERWLLRPATYQSLLAQLETGATNPYAIAPIPGFIYDDPAQVYWARERTQALYRDVVPLLSRLHQLRYHLDDTPGIPLSAALAWWKQADSLIAQFPTYQIQAKDGRVGRPQYQVHSSFMLEELRLAELEIPKLQRFLLEVPYPTSLPKFVFKQRLSSRDYPALFDTPVQEVVAKPGEKLTTGSGDRYPERRIYTSWSFDHAFSLARTSEPFLGSGLSEADLIPANEPNMHESACDVRAQLLDIQARITKLLEAFPQRD</sequence>
<dbReference type="OrthoDB" id="9554593at2"/>
<reference evidence="1 2" key="1">
    <citation type="submission" date="2017-01" db="EMBL/GenBank/DDBJ databases">
        <title>A new Hymenobacter.</title>
        <authorList>
            <person name="Liang Y."/>
            <person name="Feng F."/>
        </authorList>
    </citation>
    <scope>NUCLEOTIDE SEQUENCE [LARGE SCALE GENOMIC DNA]</scope>
    <source>
        <strain evidence="1">MIMBbqt21</strain>
    </source>
</reference>
<proteinExistence type="predicted"/>
<keyword evidence="2" id="KW-1185">Reference proteome</keyword>
<dbReference type="AlphaFoldDB" id="A0A243W7M2"/>
<dbReference type="RefSeq" id="WP_086597440.1">
    <property type="nucleotide sequence ID" value="NZ_MTSE01000054.1"/>
</dbReference>
<evidence type="ECO:0000313" key="2">
    <source>
        <dbReference type="Proteomes" id="UP000194873"/>
    </source>
</evidence>
<dbReference type="Proteomes" id="UP000194873">
    <property type="component" value="Unassembled WGS sequence"/>
</dbReference>
<evidence type="ECO:0000313" key="1">
    <source>
        <dbReference type="EMBL" id="OUJ68178.1"/>
    </source>
</evidence>
<gene>
    <name evidence="1" type="ORF">BXP70_28120</name>
</gene>
<name>A0A243W7M2_9BACT</name>
<accession>A0A243W7M2</accession>
<dbReference type="EMBL" id="MTSE01000054">
    <property type="protein sequence ID" value="OUJ68178.1"/>
    <property type="molecule type" value="Genomic_DNA"/>
</dbReference>